<evidence type="ECO:0000256" key="7">
    <source>
        <dbReference type="SAM" id="Phobius"/>
    </source>
</evidence>
<feature type="transmembrane region" description="Helical" evidence="7">
    <location>
        <begin position="792"/>
        <end position="814"/>
    </location>
</feature>
<dbReference type="GeneID" id="40312671"/>
<keyword evidence="5 7" id="KW-0472">Membrane</keyword>
<dbReference type="STRING" id="94643.A0A2A9M4W6"/>
<dbReference type="GO" id="GO:0005310">
    <property type="term" value="F:dicarboxylic acid transmembrane transporter activity"/>
    <property type="evidence" value="ECO:0007669"/>
    <property type="project" value="UniProtKB-ARBA"/>
</dbReference>
<dbReference type="PANTHER" id="PTHR10283:SF82">
    <property type="entry name" value="SOLUTE CARRIER FAMILY 13 MEMBER 2"/>
    <property type="match status" value="1"/>
</dbReference>
<keyword evidence="2" id="KW-0813">Transport</keyword>
<dbReference type="GO" id="GO:0005886">
    <property type="term" value="C:plasma membrane"/>
    <property type="evidence" value="ECO:0007669"/>
    <property type="project" value="TreeGrafter"/>
</dbReference>
<evidence type="ECO:0000256" key="4">
    <source>
        <dbReference type="ARBA" id="ARBA00022989"/>
    </source>
</evidence>
<feature type="region of interest" description="Disordered" evidence="6">
    <location>
        <begin position="20"/>
        <end position="40"/>
    </location>
</feature>
<dbReference type="RefSeq" id="XP_029217537.1">
    <property type="nucleotide sequence ID" value="XM_029366106.1"/>
</dbReference>
<accession>A0A2A9M4W6</accession>
<dbReference type="OrthoDB" id="6493944at2759"/>
<name>A0A2A9M4W6_BESBE</name>
<comment type="subcellular location">
    <subcellularLocation>
        <location evidence="1">Membrane</location>
        <topology evidence="1">Multi-pass membrane protein</topology>
    </subcellularLocation>
</comment>
<keyword evidence="4 7" id="KW-1133">Transmembrane helix</keyword>
<organism evidence="9 10">
    <name type="scientific">Besnoitia besnoiti</name>
    <name type="common">Apicomplexan protozoan</name>
    <dbReference type="NCBI Taxonomy" id="94643"/>
    <lineage>
        <taxon>Eukaryota</taxon>
        <taxon>Sar</taxon>
        <taxon>Alveolata</taxon>
        <taxon>Apicomplexa</taxon>
        <taxon>Conoidasida</taxon>
        <taxon>Coccidia</taxon>
        <taxon>Eucoccidiorida</taxon>
        <taxon>Eimeriorina</taxon>
        <taxon>Sarcocystidae</taxon>
        <taxon>Besnoitia</taxon>
    </lineage>
</organism>
<feature type="compositionally biased region" description="Polar residues" evidence="6">
    <location>
        <begin position="259"/>
        <end position="272"/>
    </location>
</feature>
<dbReference type="Proteomes" id="UP000224006">
    <property type="component" value="Chromosome VII"/>
</dbReference>
<feature type="compositionally biased region" description="Basic and acidic residues" evidence="6">
    <location>
        <begin position="469"/>
        <end position="487"/>
    </location>
</feature>
<dbReference type="KEGG" id="bbes:BESB_077450"/>
<feature type="transmembrane region" description="Helical" evidence="7">
    <location>
        <begin position="134"/>
        <end position="152"/>
    </location>
</feature>
<dbReference type="AlphaFoldDB" id="A0A2A9M4W6"/>
<feature type="domain" description="Citrate transporter-like" evidence="8">
    <location>
        <begin position="101"/>
        <end position="214"/>
    </location>
</feature>
<feature type="region of interest" description="Disordered" evidence="6">
    <location>
        <begin position="585"/>
        <end position="654"/>
    </location>
</feature>
<reference evidence="9 10" key="1">
    <citation type="submission" date="2017-09" db="EMBL/GenBank/DDBJ databases">
        <title>Genome sequencing of Besnoitia besnoiti strain Bb-Ger1.</title>
        <authorList>
            <person name="Schares G."/>
            <person name="Venepally P."/>
            <person name="Lorenzi H.A."/>
        </authorList>
    </citation>
    <scope>NUCLEOTIDE SEQUENCE [LARGE SCALE GENOMIC DNA]</scope>
    <source>
        <strain evidence="9 10">Bb-Ger1</strain>
    </source>
</reference>
<feature type="compositionally biased region" description="Basic residues" evidence="6">
    <location>
        <begin position="214"/>
        <end position="223"/>
    </location>
</feature>
<keyword evidence="3 7" id="KW-0812">Transmembrane</keyword>
<evidence type="ECO:0000313" key="10">
    <source>
        <dbReference type="Proteomes" id="UP000224006"/>
    </source>
</evidence>
<evidence type="ECO:0000256" key="2">
    <source>
        <dbReference type="ARBA" id="ARBA00022448"/>
    </source>
</evidence>
<feature type="transmembrane region" description="Helical" evidence="7">
    <location>
        <begin position="414"/>
        <end position="436"/>
    </location>
</feature>
<feature type="compositionally biased region" description="Low complexity" evidence="6">
    <location>
        <begin position="306"/>
        <end position="319"/>
    </location>
</feature>
<feature type="transmembrane region" description="Helical" evidence="7">
    <location>
        <begin position="91"/>
        <end position="114"/>
    </location>
</feature>
<feature type="transmembrane region" description="Helical" evidence="7">
    <location>
        <begin position="64"/>
        <end position="84"/>
    </location>
</feature>
<dbReference type="EMBL" id="NWUJ01000008">
    <property type="protein sequence ID" value="PFH33528.1"/>
    <property type="molecule type" value="Genomic_DNA"/>
</dbReference>
<feature type="compositionally biased region" description="Basic and acidic residues" evidence="6">
    <location>
        <begin position="587"/>
        <end position="639"/>
    </location>
</feature>
<comment type="caution">
    <text evidence="9">The sequence shown here is derived from an EMBL/GenBank/DDBJ whole genome shotgun (WGS) entry which is preliminary data.</text>
</comment>
<feature type="transmembrane region" description="Helical" evidence="7">
    <location>
        <begin position="559"/>
        <end position="578"/>
    </location>
</feature>
<dbReference type="Pfam" id="PF03600">
    <property type="entry name" value="CitMHS"/>
    <property type="match status" value="1"/>
</dbReference>
<dbReference type="GO" id="GO:0015556">
    <property type="term" value="F:C4-dicarboxylate transmembrane transporter activity"/>
    <property type="evidence" value="ECO:0007669"/>
    <property type="project" value="UniProtKB-ARBA"/>
</dbReference>
<feature type="region of interest" description="Disordered" evidence="6">
    <location>
        <begin position="214"/>
        <end position="327"/>
    </location>
</feature>
<evidence type="ECO:0000256" key="6">
    <source>
        <dbReference type="SAM" id="MobiDB-lite"/>
    </source>
</evidence>
<feature type="transmembrane region" description="Helical" evidence="7">
    <location>
        <begin position="757"/>
        <end position="780"/>
    </location>
</feature>
<sequence>MKRAFSPVCSLPFAPQRKALGPDVVDGGPEHSDGMPSNKRFTGESSVPAWIRVRLGSVLSVRKLWLTILSAVLPLLLFIGLSPYDVKYRCLYIILVIILNWLSAANDAVVVALYPLVLCPLLGVTGVKTLAQAYFRSVSFLMIGTSLLGASFTRTGLDKTAASLILDKSGSDPAILCLALMAASCLLSMWINNASATVILCPIAGRIVSELGRRNNRRNHKPPRNQTGRVSSRAESDAPSVPVPQAEPRSTPPDGTAAVSRSSMSQETTPTSVLAKLQESKASCTSAPAGKPETTNTSQVWGASQRSVSGPVPSPSSRGTAEGSQNGIVCLRDDNGSVAASDAGKIKRGTGEFGYHPQNMRRIRNMIYIGLAYSATLGGTSTLNGSFVNPILVQLLETTYNFESSAAVSNPITVGSWMGFTLPFVFLAIFGSWLTLGKVKTAFLVGVAILVRMSNNAPEEQSSAGAPAAERRAAQDRDSSMDMEAAREAVGMEAPGSEAGECQTPDSRSRCNEETIDGNLTFAQLEVMGCLVFLIAAWLTRSGLPGGRPGWGSFFPAGYVDDSVPVIFIGILLFFLPLKAPCTRGSVSDKQDRPHPEREASTADKCRSAVRMGEDHHGVSRRHEGCERPQVEDPSRDASHSNTPESRGVRVSRKRNQRTYRPILVYAYASKHIEWGALLLLGGGFAMATAITETGLDKWLGSALFGLGNMSAPALVICIILITSSVTEIMSNTAAANVMLPILSGVTSNIPRSPLLLLLPATLGIQFAFMLPIGTAPNAIILKQGRLHPLDLFVSGLVVKVVCLCLVMLAMFTWGNVQFDVTARPLWAL</sequence>
<protein>
    <recommendedName>
        <fullName evidence="8">Citrate transporter-like domain-containing protein</fullName>
    </recommendedName>
</protein>
<proteinExistence type="predicted"/>
<dbReference type="PANTHER" id="PTHR10283">
    <property type="entry name" value="SOLUTE CARRIER FAMILY 13 MEMBER"/>
    <property type="match status" value="1"/>
</dbReference>
<dbReference type="Pfam" id="PF00939">
    <property type="entry name" value="Na_sulph_symp"/>
    <property type="match status" value="1"/>
</dbReference>
<dbReference type="InterPro" id="IPR001898">
    <property type="entry name" value="SLC13A/DASS"/>
</dbReference>
<keyword evidence="10" id="KW-1185">Reference proteome</keyword>
<dbReference type="VEuPathDB" id="ToxoDB:BESB_077450"/>
<evidence type="ECO:0000256" key="5">
    <source>
        <dbReference type="ARBA" id="ARBA00023136"/>
    </source>
</evidence>
<feature type="compositionally biased region" description="Polar residues" evidence="6">
    <location>
        <begin position="293"/>
        <end position="305"/>
    </location>
</feature>
<evidence type="ECO:0000256" key="3">
    <source>
        <dbReference type="ARBA" id="ARBA00022692"/>
    </source>
</evidence>
<evidence type="ECO:0000259" key="8">
    <source>
        <dbReference type="Pfam" id="PF03600"/>
    </source>
</evidence>
<gene>
    <name evidence="9" type="ORF">BESB_077450</name>
</gene>
<feature type="transmembrane region" description="Helical" evidence="7">
    <location>
        <begin position="520"/>
        <end position="539"/>
    </location>
</feature>
<feature type="transmembrane region" description="Helical" evidence="7">
    <location>
        <begin position="663"/>
        <end position="687"/>
    </location>
</feature>
<evidence type="ECO:0000313" key="9">
    <source>
        <dbReference type="EMBL" id="PFH33528.1"/>
    </source>
</evidence>
<feature type="region of interest" description="Disordered" evidence="6">
    <location>
        <begin position="459"/>
        <end position="511"/>
    </location>
</feature>
<feature type="transmembrane region" description="Helical" evidence="7">
    <location>
        <begin position="699"/>
        <end position="722"/>
    </location>
</feature>
<evidence type="ECO:0000256" key="1">
    <source>
        <dbReference type="ARBA" id="ARBA00004141"/>
    </source>
</evidence>
<dbReference type="InterPro" id="IPR004680">
    <property type="entry name" value="Cit_transptr-like_dom"/>
</dbReference>